<dbReference type="Pfam" id="PF17771">
    <property type="entry name" value="ADAMTS_CR_2"/>
    <property type="match status" value="1"/>
</dbReference>
<evidence type="ECO:0000256" key="3">
    <source>
        <dbReference type="ARBA" id="ARBA00022801"/>
    </source>
</evidence>
<organism evidence="11 12">
    <name type="scientific">Elysia crispata</name>
    <name type="common">lettuce slug</name>
    <dbReference type="NCBI Taxonomy" id="231223"/>
    <lineage>
        <taxon>Eukaryota</taxon>
        <taxon>Metazoa</taxon>
        <taxon>Spiralia</taxon>
        <taxon>Lophotrochozoa</taxon>
        <taxon>Mollusca</taxon>
        <taxon>Gastropoda</taxon>
        <taxon>Heterobranchia</taxon>
        <taxon>Euthyneura</taxon>
        <taxon>Panpulmonata</taxon>
        <taxon>Sacoglossa</taxon>
        <taxon>Placobranchoidea</taxon>
        <taxon>Plakobranchidae</taxon>
        <taxon>Elysia</taxon>
    </lineage>
</organism>
<dbReference type="GO" id="GO:0046872">
    <property type="term" value="F:metal ion binding"/>
    <property type="evidence" value="ECO:0007669"/>
    <property type="project" value="UniProtKB-KW"/>
</dbReference>
<keyword evidence="4 8" id="KW-0862">Zinc</keyword>
<dbReference type="SUPFAM" id="SSF55486">
    <property type="entry name" value="Metalloproteases ('zincins'), catalytic domain"/>
    <property type="match status" value="1"/>
</dbReference>
<accession>A0AAE0Z8V2</accession>
<dbReference type="SMART" id="SM00608">
    <property type="entry name" value="ACR"/>
    <property type="match status" value="1"/>
</dbReference>
<evidence type="ECO:0000256" key="2">
    <source>
        <dbReference type="ARBA" id="ARBA00022723"/>
    </source>
</evidence>
<evidence type="ECO:0000256" key="6">
    <source>
        <dbReference type="ARBA" id="ARBA00023157"/>
    </source>
</evidence>
<dbReference type="PANTHER" id="PTHR11905">
    <property type="entry name" value="ADAM A DISINTEGRIN AND METALLOPROTEASE DOMAIN"/>
    <property type="match status" value="1"/>
</dbReference>
<feature type="binding site" evidence="8">
    <location>
        <position position="392"/>
    </location>
    <ligand>
        <name>Zn(2+)</name>
        <dbReference type="ChEBI" id="CHEBI:29105"/>
        <note>catalytic</note>
    </ligand>
</feature>
<evidence type="ECO:0000256" key="7">
    <source>
        <dbReference type="ARBA" id="ARBA00023180"/>
    </source>
</evidence>
<evidence type="ECO:0000256" key="4">
    <source>
        <dbReference type="ARBA" id="ARBA00022833"/>
    </source>
</evidence>
<dbReference type="PANTHER" id="PTHR11905:SF159">
    <property type="entry name" value="ADAM METALLOPROTEASE"/>
    <property type="match status" value="1"/>
</dbReference>
<evidence type="ECO:0000256" key="9">
    <source>
        <dbReference type="SAM" id="SignalP"/>
    </source>
</evidence>
<comment type="caution">
    <text evidence="11">The sequence shown here is derived from an EMBL/GenBank/DDBJ whole genome shotgun (WGS) entry which is preliminary data.</text>
</comment>
<dbReference type="InterPro" id="IPR041645">
    <property type="entry name" value="ADAMTS_CR_2"/>
</dbReference>
<feature type="domain" description="Peptidase M12B" evidence="10">
    <location>
        <begin position="231"/>
        <end position="439"/>
    </location>
</feature>
<sequence>MKGPVQNVISICSFVAVLLPLEVLSKPAPQDDDNLVTIELLSEDSNPDVLVRREADSNLPDRLSFMVSTTNGEVTLRMKRSKLLSTVTSHSDVSRPFSNDVAVYTDVTNGASIIVRRDESQYNLHGSFLHGETEWYLEPSDRRRRDSGRKSHTLLRGRPNAEIISFAGDTVLDDQPHVEILSLEERDRYRLQRLATLQGETTNNTRRELKLLDRQPEREITVKTKRTTVEHVIELVFVVDHADYKKWVDYKGAFNAINEMTIWYTYIAEGIDIRYKTISDPDIQLSTRVILLKILTSDGEDDFIEDLITSGTFNPDDGVLAFRAWYQDPVNGIPNADHYMYFTGFDIKHVIGVAILDAACTASAVSISENDFTALVAVVAAHELAHSFSSDHDHEISGCHQDKGNIMAPVVTVPVATGNRGNPWRFSSCSVASIKAYLSGVTCTEPQNTGTTDRLPAPSGDDRAGIAQGRDEQCRNFFKSNASSFCSAKQGWSGGENSMCGGMLCTVPDSPSECIAIIPLEYTACGNGKWCRTGLCLDEDEEPTDPPPIQPGPQTIFDCISYLLGRDFKGLLICFADVFFG</sequence>
<evidence type="ECO:0000313" key="11">
    <source>
        <dbReference type="EMBL" id="KAK3765004.1"/>
    </source>
</evidence>
<keyword evidence="5" id="KW-0482">Metalloprotease</keyword>
<reference evidence="11" key="1">
    <citation type="journal article" date="2023" name="G3 (Bethesda)">
        <title>A reference genome for the long-term kleptoplast-retaining sea slug Elysia crispata morphotype clarki.</title>
        <authorList>
            <person name="Eastman K.E."/>
            <person name="Pendleton A.L."/>
            <person name="Shaikh M.A."/>
            <person name="Suttiyut T."/>
            <person name="Ogas R."/>
            <person name="Tomko P."/>
            <person name="Gavelis G."/>
            <person name="Widhalm J.R."/>
            <person name="Wisecaver J.H."/>
        </authorList>
    </citation>
    <scope>NUCLEOTIDE SEQUENCE</scope>
    <source>
        <strain evidence="11">ECLA1</strain>
    </source>
</reference>
<dbReference type="Proteomes" id="UP001283361">
    <property type="component" value="Unassembled WGS sequence"/>
</dbReference>
<keyword evidence="12" id="KW-1185">Reference proteome</keyword>
<dbReference type="InterPro" id="IPR006586">
    <property type="entry name" value="ADAM_Cys-rich"/>
</dbReference>
<dbReference type="Gene3D" id="3.40.390.10">
    <property type="entry name" value="Collagenase (Catalytic Domain)"/>
    <property type="match status" value="1"/>
</dbReference>
<keyword evidence="1" id="KW-0645">Protease</keyword>
<proteinExistence type="predicted"/>
<protein>
    <recommendedName>
        <fullName evidence="10">Peptidase M12B domain-containing protein</fullName>
    </recommendedName>
</protein>
<dbReference type="EMBL" id="JAWDGP010004362">
    <property type="protein sequence ID" value="KAK3765004.1"/>
    <property type="molecule type" value="Genomic_DNA"/>
</dbReference>
<dbReference type="Pfam" id="PF01421">
    <property type="entry name" value="Reprolysin"/>
    <property type="match status" value="1"/>
</dbReference>
<evidence type="ECO:0000256" key="1">
    <source>
        <dbReference type="ARBA" id="ARBA00022670"/>
    </source>
</evidence>
<keyword evidence="7" id="KW-0325">Glycoprotein</keyword>
<gene>
    <name evidence="11" type="ORF">RRG08_011090</name>
</gene>
<evidence type="ECO:0000256" key="5">
    <source>
        <dbReference type="ARBA" id="ARBA00023049"/>
    </source>
</evidence>
<feature type="active site" evidence="8">
    <location>
        <position position="383"/>
    </location>
</feature>
<dbReference type="InterPro" id="IPR024079">
    <property type="entry name" value="MetalloPept_cat_dom_sf"/>
</dbReference>
<dbReference type="GO" id="GO:0006508">
    <property type="term" value="P:proteolysis"/>
    <property type="evidence" value="ECO:0007669"/>
    <property type="project" value="UniProtKB-KW"/>
</dbReference>
<dbReference type="AlphaFoldDB" id="A0AAE0Z8V2"/>
<feature type="chain" id="PRO_5041922538" description="Peptidase M12B domain-containing protein" evidence="9">
    <location>
        <begin position="26"/>
        <end position="581"/>
    </location>
</feature>
<keyword evidence="9" id="KW-0732">Signal</keyword>
<dbReference type="GO" id="GO:0004222">
    <property type="term" value="F:metalloendopeptidase activity"/>
    <property type="evidence" value="ECO:0007669"/>
    <property type="project" value="InterPro"/>
</dbReference>
<evidence type="ECO:0000256" key="8">
    <source>
        <dbReference type="PROSITE-ProRule" id="PRU00276"/>
    </source>
</evidence>
<name>A0AAE0Z8V2_9GAST</name>
<feature type="binding site" evidence="8">
    <location>
        <position position="386"/>
    </location>
    <ligand>
        <name>Zn(2+)</name>
        <dbReference type="ChEBI" id="CHEBI:29105"/>
        <note>catalytic</note>
    </ligand>
</feature>
<keyword evidence="2 8" id="KW-0479">Metal-binding</keyword>
<feature type="binding site" evidence="8">
    <location>
        <position position="382"/>
    </location>
    <ligand>
        <name>Zn(2+)</name>
        <dbReference type="ChEBI" id="CHEBI:29105"/>
        <note>catalytic</note>
    </ligand>
</feature>
<evidence type="ECO:0000313" key="12">
    <source>
        <dbReference type="Proteomes" id="UP001283361"/>
    </source>
</evidence>
<dbReference type="Gene3D" id="3.40.1620.60">
    <property type="match status" value="1"/>
</dbReference>
<feature type="signal peptide" evidence="9">
    <location>
        <begin position="1"/>
        <end position="25"/>
    </location>
</feature>
<comment type="caution">
    <text evidence="8">Lacks conserved residue(s) required for the propagation of feature annotation.</text>
</comment>
<keyword evidence="6" id="KW-1015">Disulfide bond</keyword>
<evidence type="ECO:0000259" key="10">
    <source>
        <dbReference type="PROSITE" id="PS50215"/>
    </source>
</evidence>
<keyword evidence="3" id="KW-0378">Hydrolase</keyword>
<dbReference type="InterPro" id="IPR001590">
    <property type="entry name" value="Peptidase_M12B"/>
</dbReference>
<dbReference type="PROSITE" id="PS50215">
    <property type="entry name" value="ADAM_MEPRO"/>
    <property type="match status" value="1"/>
</dbReference>